<keyword evidence="1" id="KW-0732">Signal</keyword>
<organism evidence="2 3">
    <name type="scientific">Ascobolus immersus RN42</name>
    <dbReference type="NCBI Taxonomy" id="1160509"/>
    <lineage>
        <taxon>Eukaryota</taxon>
        <taxon>Fungi</taxon>
        <taxon>Dikarya</taxon>
        <taxon>Ascomycota</taxon>
        <taxon>Pezizomycotina</taxon>
        <taxon>Pezizomycetes</taxon>
        <taxon>Pezizales</taxon>
        <taxon>Ascobolaceae</taxon>
        <taxon>Ascobolus</taxon>
    </lineage>
</organism>
<dbReference type="AlphaFoldDB" id="A0A3N4IKA0"/>
<reference evidence="2 3" key="1">
    <citation type="journal article" date="2018" name="Nat. Ecol. Evol.">
        <title>Pezizomycetes genomes reveal the molecular basis of ectomycorrhizal truffle lifestyle.</title>
        <authorList>
            <person name="Murat C."/>
            <person name="Payen T."/>
            <person name="Noel B."/>
            <person name="Kuo A."/>
            <person name="Morin E."/>
            <person name="Chen J."/>
            <person name="Kohler A."/>
            <person name="Krizsan K."/>
            <person name="Balestrini R."/>
            <person name="Da Silva C."/>
            <person name="Montanini B."/>
            <person name="Hainaut M."/>
            <person name="Levati E."/>
            <person name="Barry K.W."/>
            <person name="Belfiori B."/>
            <person name="Cichocki N."/>
            <person name="Clum A."/>
            <person name="Dockter R.B."/>
            <person name="Fauchery L."/>
            <person name="Guy J."/>
            <person name="Iotti M."/>
            <person name="Le Tacon F."/>
            <person name="Lindquist E.A."/>
            <person name="Lipzen A."/>
            <person name="Malagnac F."/>
            <person name="Mello A."/>
            <person name="Molinier V."/>
            <person name="Miyauchi S."/>
            <person name="Poulain J."/>
            <person name="Riccioni C."/>
            <person name="Rubini A."/>
            <person name="Sitrit Y."/>
            <person name="Splivallo R."/>
            <person name="Traeger S."/>
            <person name="Wang M."/>
            <person name="Zifcakova L."/>
            <person name="Wipf D."/>
            <person name="Zambonelli A."/>
            <person name="Paolocci F."/>
            <person name="Nowrousian M."/>
            <person name="Ottonello S."/>
            <person name="Baldrian P."/>
            <person name="Spatafora J.W."/>
            <person name="Henrissat B."/>
            <person name="Nagy L.G."/>
            <person name="Aury J.M."/>
            <person name="Wincker P."/>
            <person name="Grigoriev I.V."/>
            <person name="Bonfante P."/>
            <person name="Martin F.M."/>
        </authorList>
    </citation>
    <scope>NUCLEOTIDE SEQUENCE [LARGE SCALE GENOMIC DNA]</scope>
    <source>
        <strain evidence="2 3">RN42</strain>
    </source>
</reference>
<evidence type="ECO:0000256" key="1">
    <source>
        <dbReference type="SAM" id="SignalP"/>
    </source>
</evidence>
<dbReference type="Proteomes" id="UP000275078">
    <property type="component" value="Unassembled WGS sequence"/>
</dbReference>
<protein>
    <recommendedName>
        <fullName evidence="4">Conidiation-specific protein 13</fullName>
    </recommendedName>
</protein>
<dbReference type="STRING" id="1160509.A0A3N4IKA0"/>
<proteinExistence type="predicted"/>
<evidence type="ECO:0000313" key="3">
    <source>
        <dbReference type="Proteomes" id="UP000275078"/>
    </source>
</evidence>
<evidence type="ECO:0008006" key="4">
    <source>
        <dbReference type="Google" id="ProtNLM"/>
    </source>
</evidence>
<name>A0A3N4IKA0_ASCIM</name>
<feature type="signal peptide" evidence="1">
    <location>
        <begin position="1"/>
        <end position="18"/>
    </location>
</feature>
<accession>A0A3N4IKA0</accession>
<dbReference type="SUPFAM" id="SSF55486">
    <property type="entry name" value="Metalloproteases ('zincins'), catalytic domain"/>
    <property type="match status" value="1"/>
</dbReference>
<keyword evidence="3" id="KW-1185">Reference proteome</keyword>
<gene>
    <name evidence="2" type="ORF">BJ508DRAFT_322231</name>
</gene>
<feature type="chain" id="PRO_5018238532" description="Conidiation-specific protein 13" evidence="1">
    <location>
        <begin position="19"/>
        <end position="313"/>
    </location>
</feature>
<dbReference type="OrthoDB" id="2142213at2759"/>
<dbReference type="EMBL" id="ML119651">
    <property type="protein sequence ID" value="RPA86086.1"/>
    <property type="molecule type" value="Genomic_DNA"/>
</dbReference>
<sequence>MIPKYLSALLALTASALAQSTTSTTSAPPSTKTEWAPNGLGAVLDSGLNGLPHSPYTKDKWTWGTLPKFCFDKAKARGCDVYKVEAYNITYSDCNLGPTVMCRCEDAPVGIDDLATDFGKVPVKGRQWVRYVSAWAPSGDQIDPCAADGSDNNIGIYGFCNNKASVYFHEVGHSLDSWAVGNSGSAWSLGQDWRDRINLDSCVADGYAKSSYPESWAQAVTMAAYHANVQNIWTLQPTVSCMANQMNKAIDQVVNSNPLMKRVQGQTCNRIWPAEATVCMGPEAEAAGACAGISGVQAIEKAEKRTVEKRFFA</sequence>
<evidence type="ECO:0000313" key="2">
    <source>
        <dbReference type="EMBL" id="RPA86086.1"/>
    </source>
</evidence>